<dbReference type="Gene3D" id="3.20.20.70">
    <property type="entry name" value="Aldolase class I"/>
    <property type="match status" value="2"/>
</dbReference>
<comment type="function">
    <text evidence="14">Bifunctional enzyme that catalyzes two sequential steps of tryptophan biosynthetic pathway. The first reaction is catalyzed by the isomerase, coded by the TrpF domain; the second reaction is catalyzed by the synthase, coded by the TrpC domain.</text>
</comment>
<keyword evidence="9 15" id="KW-0822">Tryptophan biosynthesis</keyword>
<feature type="domain" description="N-(5'phosphoribosyl) anthranilate isomerase (PRAI)" evidence="17">
    <location>
        <begin position="277"/>
        <end position="489"/>
    </location>
</feature>
<keyword evidence="8" id="KW-0210">Decarboxylase</keyword>
<keyword evidence="19" id="KW-1185">Reference proteome</keyword>
<keyword evidence="13" id="KW-0511">Multifunctional enzyme</keyword>
<evidence type="ECO:0000256" key="11">
    <source>
        <dbReference type="ARBA" id="ARBA00023235"/>
    </source>
</evidence>
<evidence type="ECO:0000256" key="8">
    <source>
        <dbReference type="ARBA" id="ARBA00022793"/>
    </source>
</evidence>
<gene>
    <name evidence="18" type="primary">trpC</name>
    <name evidence="15" type="synonym">trpF</name>
    <name evidence="18" type="ORF">H6A34_01115</name>
</gene>
<dbReference type="InterPro" id="IPR013785">
    <property type="entry name" value="Aldolase_TIM"/>
</dbReference>
<evidence type="ECO:0000259" key="17">
    <source>
        <dbReference type="Pfam" id="PF00697"/>
    </source>
</evidence>
<evidence type="ECO:0000313" key="19">
    <source>
        <dbReference type="Proteomes" id="UP000706891"/>
    </source>
</evidence>
<evidence type="ECO:0000256" key="13">
    <source>
        <dbReference type="ARBA" id="ARBA00023268"/>
    </source>
</evidence>
<comment type="similarity">
    <text evidence="5">In the N-terminal section; belongs to the TrpC family.</text>
</comment>
<evidence type="ECO:0000256" key="1">
    <source>
        <dbReference type="ARBA" id="ARBA00001164"/>
    </source>
</evidence>
<protein>
    <recommendedName>
        <fullName evidence="15">N-(5'-phosphoribosyl)anthranilate isomerase</fullName>
        <shortName evidence="15">PRAI</shortName>
        <ecNumber evidence="15">5.3.1.24</ecNumber>
    </recommendedName>
</protein>
<comment type="catalytic activity">
    <reaction evidence="1 15">
        <text>N-(5-phospho-beta-D-ribosyl)anthranilate = 1-(2-carboxyphenylamino)-1-deoxy-D-ribulose 5-phosphate</text>
        <dbReference type="Rhea" id="RHEA:21540"/>
        <dbReference type="ChEBI" id="CHEBI:18277"/>
        <dbReference type="ChEBI" id="CHEBI:58613"/>
        <dbReference type="EC" id="5.3.1.24"/>
    </reaction>
</comment>
<sequence length="499" mass="55094">MKDILNEIVEYKRIEVDRMKALRPQRLLYADVERILDGEVPSLKTALMQSDTGIIAEFKRRSPSKGWIKEEGLACDIPLEYQRNGASAVSILTDGKFFGGDDSFITEARGSGVTLPVLYKNFVVDEYQLFQARLCGASAVLLIASVLGRKECGSLLSVAHELGMEVLLELHDEHELDYVDLMPDVCGVNNRNLGTFVTDVENSFRLASMLPSDMCKVSESGISSPDTILSLRQVGFNGFLIGECFMKAENPGRELGRFVHELEKLSYKSSERGLNIKVCGLTDLGNVLDVMSLGVDMLGFIFYKDSPRYVSPERMDIICMAFDQAISSDVKPLKIGVFVDSAVDEIVTAVARFRLDGVQLHGHEDVGMLDSLRSAVSSVCGRDITIIKALCITSRADVKAGMDYCDSADMLLFDTRGKAVGGNGIHFDWSVLEAYDGKLPFILSGGIGHDDAKDLLRFSHPRLAGIDLNSRFETSPGIKNIGMLSRFINEMRVLRNKQQ</sequence>
<organism evidence="18 19">
    <name type="scientific">Marseilla massiliensis</name>
    <dbReference type="NCBI Taxonomy" id="1841864"/>
    <lineage>
        <taxon>Bacteria</taxon>
        <taxon>Pseudomonadati</taxon>
        <taxon>Bacteroidota</taxon>
        <taxon>Bacteroidia</taxon>
        <taxon>Bacteroidales</taxon>
        <taxon>Prevotellaceae</taxon>
        <taxon>Marseilla</taxon>
    </lineage>
</organism>
<evidence type="ECO:0000256" key="3">
    <source>
        <dbReference type="ARBA" id="ARBA00004664"/>
    </source>
</evidence>
<dbReference type="InterPro" id="IPR045186">
    <property type="entry name" value="Indole-3-glycerol_P_synth"/>
</dbReference>
<dbReference type="PANTHER" id="PTHR22854:SF2">
    <property type="entry name" value="INDOLE-3-GLYCEROL-PHOSPHATE SYNTHASE"/>
    <property type="match status" value="1"/>
</dbReference>
<dbReference type="GO" id="GO:0000162">
    <property type="term" value="P:L-tryptophan biosynthetic process"/>
    <property type="evidence" value="ECO:0007669"/>
    <property type="project" value="UniProtKB-UniRule"/>
</dbReference>
<dbReference type="SUPFAM" id="SSF51366">
    <property type="entry name" value="Ribulose-phoshate binding barrel"/>
    <property type="match status" value="2"/>
</dbReference>
<dbReference type="RefSeq" id="WP_205102937.1">
    <property type="nucleotide sequence ID" value="NZ_JACJJG010000002.1"/>
</dbReference>
<feature type="domain" description="Indole-3-glycerol phosphate synthase" evidence="16">
    <location>
        <begin position="5"/>
        <end position="253"/>
    </location>
</feature>
<keyword evidence="7 15" id="KW-0028">Amino-acid biosynthesis</keyword>
<evidence type="ECO:0000313" key="18">
    <source>
        <dbReference type="EMBL" id="MBM6672493.1"/>
    </source>
</evidence>
<comment type="pathway">
    <text evidence="4">Amino-acid biosynthesis; L-tryptophan biosynthesis; L-tryptophan from chorismate: step 4/5.</text>
</comment>
<dbReference type="InterPro" id="IPR011060">
    <property type="entry name" value="RibuloseP-bd_barrel"/>
</dbReference>
<dbReference type="HAMAP" id="MF_00135">
    <property type="entry name" value="PRAI"/>
    <property type="match status" value="1"/>
</dbReference>
<evidence type="ECO:0000256" key="6">
    <source>
        <dbReference type="ARBA" id="ARBA00009847"/>
    </source>
</evidence>
<evidence type="ECO:0000256" key="4">
    <source>
        <dbReference type="ARBA" id="ARBA00004696"/>
    </source>
</evidence>
<keyword evidence="12 18" id="KW-0456">Lyase</keyword>
<dbReference type="PROSITE" id="PS00614">
    <property type="entry name" value="IGPS"/>
    <property type="match status" value="1"/>
</dbReference>
<dbReference type="CDD" id="cd00405">
    <property type="entry name" value="PRAI"/>
    <property type="match status" value="1"/>
</dbReference>
<comment type="similarity">
    <text evidence="6">In the C-terminal section; belongs to the TrpF family.</text>
</comment>
<evidence type="ECO:0000256" key="2">
    <source>
        <dbReference type="ARBA" id="ARBA00001633"/>
    </source>
</evidence>
<dbReference type="GO" id="GO:0004640">
    <property type="term" value="F:phosphoribosylanthranilate isomerase activity"/>
    <property type="evidence" value="ECO:0007669"/>
    <property type="project" value="UniProtKB-UniRule"/>
</dbReference>
<name>A0A939B6Q1_9BACT</name>
<comment type="caution">
    <text evidence="18">The sequence shown here is derived from an EMBL/GenBank/DDBJ whole genome shotgun (WGS) entry which is preliminary data.</text>
</comment>
<evidence type="ECO:0000256" key="12">
    <source>
        <dbReference type="ARBA" id="ARBA00023239"/>
    </source>
</evidence>
<dbReference type="AlphaFoldDB" id="A0A939B6Q1"/>
<evidence type="ECO:0000256" key="15">
    <source>
        <dbReference type="HAMAP-Rule" id="MF_00135"/>
    </source>
</evidence>
<reference evidence="18" key="2">
    <citation type="journal article" date="2021" name="Sci. Rep.">
        <title>The distribution of antibiotic resistance genes in chicken gut microbiota commensals.</title>
        <authorList>
            <person name="Juricova H."/>
            <person name="Matiasovicova J."/>
            <person name="Kubasova T."/>
            <person name="Cejkova D."/>
            <person name="Rychlik I."/>
        </authorList>
    </citation>
    <scope>NUCLEOTIDE SEQUENCE</scope>
    <source>
        <strain evidence="18">An824</strain>
    </source>
</reference>
<evidence type="ECO:0000259" key="16">
    <source>
        <dbReference type="Pfam" id="PF00218"/>
    </source>
</evidence>
<evidence type="ECO:0000256" key="14">
    <source>
        <dbReference type="ARBA" id="ARBA00025592"/>
    </source>
</evidence>
<proteinExistence type="inferred from homology"/>
<dbReference type="Proteomes" id="UP000706891">
    <property type="component" value="Unassembled WGS sequence"/>
</dbReference>
<dbReference type="CDD" id="cd00331">
    <property type="entry name" value="IGPS"/>
    <property type="match status" value="1"/>
</dbReference>
<dbReference type="InterPro" id="IPR001468">
    <property type="entry name" value="Indole-3-GlycerolPSynthase_CS"/>
</dbReference>
<keyword evidence="11 15" id="KW-0413">Isomerase</keyword>
<dbReference type="EC" id="5.3.1.24" evidence="15"/>
<dbReference type="PANTHER" id="PTHR22854">
    <property type="entry name" value="TRYPTOPHAN BIOSYNTHESIS PROTEIN"/>
    <property type="match status" value="1"/>
</dbReference>
<reference evidence="18" key="1">
    <citation type="submission" date="2020-08" db="EMBL/GenBank/DDBJ databases">
        <authorList>
            <person name="Cejkova D."/>
            <person name="Kubasova T."/>
            <person name="Jahodarova E."/>
            <person name="Rychlik I."/>
        </authorList>
    </citation>
    <scope>NUCLEOTIDE SEQUENCE</scope>
    <source>
        <strain evidence="18">An824</strain>
    </source>
</reference>
<dbReference type="InterPro" id="IPR013798">
    <property type="entry name" value="Indole-3-glycerol_P_synth_dom"/>
</dbReference>
<dbReference type="EMBL" id="JACJJG010000002">
    <property type="protein sequence ID" value="MBM6672493.1"/>
    <property type="molecule type" value="Genomic_DNA"/>
</dbReference>
<dbReference type="NCBIfam" id="NF001377">
    <property type="entry name" value="PRK00278.2-4"/>
    <property type="match status" value="1"/>
</dbReference>
<dbReference type="Pfam" id="PF00218">
    <property type="entry name" value="IGPS"/>
    <property type="match status" value="1"/>
</dbReference>
<comment type="pathway">
    <text evidence="3 15">Amino-acid biosynthesis; L-tryptophan biosynthesis; L-tryptophan from chorismate: step 3/5.</text>
</comment>
<evidence type="ECO:0000256" key="10">
    <source>
        <dbReference type="ARBA" id="ARBA00023141"/>
    </source>
</evidence>
<evidence type="ECO:0000256" key="9">
    <source>
        <dbReference type="ARBA" id="ARBA00022822"/>
    </source>
</evidence>
<comment type="similarity">
    <text evidence="15">Belongs to the TrpF family.</text>
</comment>
<keyword evidence="10 15" id="KW-0057">Aromatic amino acid biosynthesis</keyword>
<evidence type="ECO:0000256" key="5">
    <source>
        <dbReference type="ARBA" id="ARBA00007902"/>
    </source>
</evidence>
<dbReference type="GO" id="GO:0004425">
    <property type="term" value="F:indole-3-glycerol-phosphate synthase activity"/>
    <property type="evidence" value="ECO:0007669"/>
    <property type="project" value="UniProtKB-EC"/>
</dbReference>
<accession>A0A939B6Q1</accession>
<evidence type="ECO:0000256" key="7">
    <source>
        <dbReference type="ARBA" id="ARBA00022605"/>
    </source>
</evidence>
<comment type="catalytic activity">
    <reaction evidence="2">
        <text>1-(2-carboxyphenylamino)-1-deoxy-D-ribulose 5-phosphate + H(+) = (1S,2R)-1-C-(indol-3-yl)glycerol 3-phosphate + CO2 + H2O</text>
        <dbReference type="Rhea" id="RHEA:23476"/>
        <dbReference type="ChEBI" id="CHEBI:15377"/>
        <dbReference type="ChEBI" id="CHEBI:15378"/>
        <dbReference type="ChEBI" id="CHEBI:16526"/>
        <dbReference type="ChEBI" id="CHEBI:58613"/>
        <dbReference type="ChEBI" id="CHEBI:58866"/>
        <dbReference type="EC" id="4.1.1.48"/>
    </reaction>
</comment>
<dbReference type="InterPro" id="IPR001240">
    <property type="entry name" value="PRAI_dom"/>
</dbReference>
<dbReference type="Pfam" id="PF00697">
    <property type="entry name" value="PRAI"/>
    <property type="match status" value="1"/>
</dbReference>